<gene>
    <name evidence="3" type="ORF">EJ08DRAFT_659116</name>
</gene>
<feature type="compositionally biased region" description="Low complexity" evidence="1">
    <location>
        <begin position="72"/>
        <end position="107"/>
    </location>
</feature>
<feature type="compositionally biased region" description="Low complexity" evidence="1">
    <location>
        <begin position="36"/>
        <end position="53"/>
    </location>
</feature>
<evidence type="ECO:0000313" key="4">
    <source>
        <dbReference type="Proteomes" id="UP000800235"/>
    </source>
</evidence>
<feature type="compositionally biased region" description="Low complexity" evidence="1">
    <location>
        <begin position="186"/>
        <end position="197"/>
    </location>
</feature>
<feature type="region of interest" description="Disordered" evidence="1">
    <location>
        <begin position="26"/>
        <end position="234"/>
    </location>
</feature>
<protein>
    <submittedName>
        <fullName evidence="3">Uncharacterized protein</fullName>
    </submittedName>
</protein>
<keyword evidence="4" id="KW-1185">Reference proteome</keyword>
<sequence length="234" mass="24356">MPFILSTAVLLIPAVFALPVPQTLTSTITGPDGRPTSGSTLSGLDTTLTLGTGPQNSLPYNGGGNQPPCRSWNCNPNNPNNGNNNWPNNGNNWPNNGDNWPKDNNGGEWVNNPNIPDPWANKPDNGYAPYRPGPDNRPYPNLPDAPGGPAGTATVSIYGSKAHSEGEHEKSKRDDPKEGWWNWFIGSSGLQLGSGSSANQNPSSVTVSGPQSGRSGDGQAFGGLTSGITLGGGK</sequence>
<feature type="compositionally biased region" description="Polar residues" evidence="1">
    <location>
        <begin position="198"/>
        <end position="214"/>
    </location>
</feature>
<organism evidence="3 4">
    <name type="scientific">Tothia fuscella</name>
    <dbReference type="NCBI Taxonomy" id="1048955"/>
    <lineage>
        <taxon>Eukaryota</taxon>
        <taxon>Fungi</taxon>
        <taxon>Dikarya</taxon>
        <taxon>Ascomycota</taxon>
        <taxon>Pezizomycotina</taxon>
        <taxon>Dothideomycetes</taxon>
        <taxon>Pleosporomycetidae</taxon>
        <taxon>Venturiales</taxon>
        <taxon>Cylindrosympodiaceae</taxon>
        <taxon>Tothia</taxon>
    </lineage>
</organism>
<dbReference type="Proteomes" id="UP000800235">
    <property type="component" value="Unassembled WGS sequence"/>
</dbReference>
<accession>A0A9P4U0Y9</accession>
<feature type="chain" id="PRO_5040276629" evidence="2">
    <location>
        <begin position="18"/>
        <end position="234"/>
    </location>
</feature>
<dbReference type="EMBL" id="MU007026">
    <property type="protein sequence ID" value="KAF2432443.1"/>
    <property type="molecule type" value="Genomic_DNA"/>
</dbReference>
<feature type="compositionally biased region" description="Basic and acidic residues" evidence="1">
    <location>
        <begin position="162"/>
        <end position="178"/>
    </location>
</feature>
<evidence type="ECO:0000256" key="1">
    <source>
        <dbReference type="SAM" id="MobiDB-lite"/>
    </source>
</evidence>
<evidence type="ECO:0000256" key="2">
    <source>
        <dbReference type="SAM" id="SignalP"/>
    </source>
</evidence>
<comment type="caution">
    <text evidence="3">The sequence shown here is derived from an EMBL/GenBank/DDBJ whole genome shotgun (WGS) entry which is preliminary data.</text>
</comment>
<feature type="signal peptide" evidence="2">
    <location>
        <begin position="1"/>
        <end position="17"/>
    </location>
</feature>
<dbReference type="AlphaFoldDB" id="A0A9P4U0Y9"/>
<proteinExistence type="predicted"/>
<evidence type="ECO:0000313" key="3">
    <source>
        <dbReference type="EMBL" id="KAF2432443.1"/>
    </source>
</evidence>
<feature type="compositionally biased region" description="Gly residues" evidence="1">
    <location>
        <begin position="215"/>
        <end position="234"/>
    </location>
</feature>
<feature type="compositionally biased region" description="Pro residues" evidence="1">
    <location>
        <begin position="131"/>
        <end position="143"/>
    </location>
</feature>
<keyword evidence="2" id="KW-0732">Signal</keyword>
<reference evidence="3" key="1">
    <citation type="journal article" date="2020" name="Stud. Mycol.">
        <title>101 Dothideomycetes genomes: a test case for predicting lifestyles and emergence of pathogens.</title>
        <authorList>
            <person name="Haridas S."/>
            <person name="Albert R."/>
            <person name="Binder M."/>
            <person name="Bloem J."/>
            <person name="Labutti K."/>
            <person name="Salamov A."/>
            <person name="Andreopoulos B."/>
            <person name="Baker S."/>
            <person name="Barry K."/>
            <person name="Bills G."/>
            <person name="Bluhm B."/>
            <person name="Cannon C."/>
            <person name="Castanera R."/>
            <person name="Culley D."/>
            <person name="Daum C."/>
            <person name="Ezra D."/>
            <person name="Gonzalez J."/>
            <person name="Henrissat B."/>
            <person name="Kuo A."/>
            <person name="Liang C."/>
            <person name="Lipzen A."/>
            <person name="Lutzoni F."/>
            <person name="Magnuson J."/>
            <person name="Mondo S."/>
            <person name="Nolan M."/>
            <person name="Ohm R."/>
            <person name="Pangilinan J."/>
            <person name="Park H.-J."/>
            <person name="Ramirez L."/>
            <person name="Alfaro M."/>
            <person name="Sun H."/>
            <person name="Tritt A."/>
            <person name="Yoshinaga Y."/>
            <person name="Zwiers L.-H."/>
            <person name="Turgeon B."/>
            <person name="Goodwin S."/>
            <person name="Spatafora J."/>
            <person name="Crous P."/>
            <person name="Grigoriev I."/>
        </authorList>
    </citation>
    <scope>NUCLEOTIDE SEQUENCE</scope>
    <source>
        <strain evidence="3">CBS 130266</strain>
    </source>
</reference>
<name>A0A9P4U0Y9_9PEZI</name>